<dbReference type="Pfam" id="PF00005">
    <property type="entry name" value="ABC_tran"/>
    <property type="match status" value="1"/>
</dbReference>
<dbReference type="Gene3D" id="3.40.50.300">
    <property type="entry name" value="P-loop containing nucleotide triphosphate hydrolases"/>
    <property type="match status" value="1"/>
</dbReference>
<evidence type="ECO:0000313" key="10">
    <source>
        <dbReference type="Proteomes" id="UP000300142"/>
    </source>
</evidence>
<keyword evidence="6" id="KW-0764">Sulfate transport</keyword>
<dbReference type="FunFam" id="3.40.50.300:FF:000425">
    <property type="entry name" value="Probable ABC transporter, ATP-binding subunit"/>
    <property type="match status" value="1"/>
</dbReference>
<dbReference type="InterPro" id="IPR050093">
    <property type="entry name" value="ABC_SmlMolc_Importer"/>
</dbReference>
<evidence type="ECO:0000256" key="2">
    <source>
        <dbReference type="ARBA" id="ARBA00022448"/>
    </source>
</evidence>
<name>A0A479ZX89_9CYAN</name>
<dbReference type="SUPFAM" id="SSF50331">
    <property type="entry name" value="MOP-like"/>
    <property type="match status" value="1"/>
</dbReference>
<dbReference type="GO" id="GO:0015418">
    <property type="term" value="F:ABC-type quaternary ammonium compound transporting activity"/>
    <property type="evidence" value="ECO:0007669"/>
    <property type="project" value="UniProtKB-EC"/>
</dbReference>
<dbReference type="GO" id="GO:0016887">
    <property type="term" value="F:ATP hydrolysis activity"/>
    <property type="evidence" value="ECO:0007669"/>
    <property type="project" value="InterPro"/>
</dbReference>
<dbReference type="InterPro" id="IPR005666">
    <property type="entry name" value="Sulph_transpt1"/>
</dbReference>
<organism evidence="9 10">
    <name type="scientific">Sphaerospermopsis reniformis</name>
    <dbReference type="NCBI Taxonomy" id="531300"/>
    <lineage>
        <taxon>Bacteria</taxon>
        <taxon>Bacillati</taxon>
        <taxon>Cyanobacteriota</taxon>
        <taxon>Cyanophyceae</taxon>
        <taxon>Nostocales</taxon>
        <taxon>Aphanizomenonaceae</taxon>
        <taxon>Sphaerospermopsis</taxon>
    </lineage>
</organism>
<dbReference type="AlphaFoldDB" id="A0A479ZX89"/>
<evidence type="ECO:0000256" key="3">
    <source>
        <dbReference type="ARBA" id="ARBA00022741"/>
    </source>
</evidence>
<keyword evidence="4" id="KW-0067">ATP-binding</keyword>
<dbReference type="InterPro" id="IPR003593">
    <property type="entry name" value="AAA+_ATPase"/>
</dbReference>
<dbReference type="PROSITE" id="PS50893">
    <property type="entry name" value="ABC_TRANSPORTER_2"/>
    <property type="match status" value="1"/>
</dbReference>
<dbReference type="InterPro" id="IPR027417">
    <property type="entry name" value="P-loop_NTPase"/>
</dbReference>
<dbReference type="InterPro" id="IPR017871">
    <property type="entry name" value="ABC_transporter-like_CS"/>
</dbReference>
<evidence type="ECO:0000256" key="7">
    <source>
        <dbReference type="ARBA" id="ARBA00066388"/>
    </source>
</evidence>
<evidence type="ECO:0000256" key="6">
    <source>
        <dbReference type="ARBA" id="ARBA00023032"/>
    </source>
</evidence>
<sequence>MGIVVENVSKQFGSFQAVDQVSLEIKSGSLVALLGPSGSGKSTLLRLISGLEMPDSGKIILTGKDATYQSVQERNIGFVFQHYALFKHLTVRQNIAFGLEIRKAPKKKIHGKVEQLLELVQLSGLGDRYPSQLSGGQRQRVALARALAVEPKVLLLDEPFGALDAKVRKDLRAWLRRLHDEVHVTTVFVTHDQEEAMEVSDEIVVMNKGKVEQVGTPAEIYDHPASAFVMSFIGPVNVLPSSAKIFQSSGFDSANPEIFLRPQDVIVERDANGTTASAIVNRVIHLGWEIQVELTLDDGQNFTAHLTRERFDELKLEPQERVYVKPKDAKSFPLYYSI</sequence>
<comment type="subcellular location">
    <subcellularLocation>
        <location evidence="1">Cell inner membrane</location>
        <topology evidence="1">Peripheral membrane protein</topology>
    </subcellularLocation>
</comment>
<keyword evidence="10" id="KW-1185">Reference proteome</keyword>
<keyword evidence="3" id="KW-0547">Nucleotide-binding</keyword>
<dbReference type="InterPro" id="IPR003439">
    <property type="entry name" value="ABC_transporter-like_ATP-bd"/>
</dbReference>
<dbReference type="SMART" id="SM00382">
    <property type="entry name" value="AAA"/>
    <property type="match status" value="1"/>
</dbReference>
<dbReference type="InterPro" id="IPR005116">
    <property type="entry name" value="Transp-assoc_OB_typ1"/>
</dbReference>
<dbReference type="SUPFAM" id="SSF52540">
    <property type="entry name" value="P-loop containing nucleoside triphosphate hydrolases"/>
    <property type="match status" value="1"/>
</dbReference>
<evidence type="ECO:0000256" key="5">
    <source>
        <dbReference type="ARBA" id="ARBA00022967"/>
    </source>
</evidence>
<keyword evidence="2" id="KW-0813">Transport</keyword>
<dbReference type="RefSeq" id="WP_137667618.1">
    <property type="nucleotide sequence ID" value="NZ_BJCE01000076.1"/>
</dbReference>
<dbReference type="Gene3D" id="2.40.50.100">
    <property type="match status" value="1"/>
</dbReference>
<feature type="domain" description="ABC transporter" evidence="8">
    <location>
        <begin position="3"/>
        <end position="233"/>
    </location>
</feature>
<reference evidence="10" key="1">
    <citation type="submission" date="2019-02" db="EMBL/GenBank/DDBJ databases">
        <title>Draft genome sequence of Sphaerospermopsis reniformis NIES-1949.</title>
        <authorList>
            <person name="Yamaguchi H."/>
            <person name="Suzuki S."/>
            <person name="Kawachi M."/>
        </authorList>
    </citation>
    <scope>NUCLEOTIDE SEQUENCE [LARGE SCALE GENOMIC DNA]</scope>
    <source>
        <strain evidence="10">NIES-1949</strain>
    </source>
</reference>
<dbReference type="PANTHER" id="PTHR42781">
    <property type="entry name" value="SPERMIDINE/PUTRESCINE IMPORT ATP-BINDING PROTEIN POTA"/>
    <property type="match status" value="1"/>
</dbReference>
<dbReference type="EMBL" id="BJCE01000076">
    <property type="protein sequence ID" value="GCL37410.1"/>
    <property type="molecule type" value="Genomic_DNA"/>
</dbReference>
<accession>A0A479ZX89</accession>
<dbReference type="GO" id="GO:0005524">
    <property type="term" value="F:ATP binding"/>
    <property type="evidence" value="ECO:0007669"/>
    <property type="project" value="UniProtKB-KW"/>
</dbReference>
<comment type="caution">
    <text evidence="9">The sequence shown here is derived from an EMBL/GenBank/DDBJ whole genome shotgun (WGS) entry which is preliminary data.</text>
</comment>
<proteinExistence type="predicted"/>
<dbReference type="NCBIfam" id="TIGR00968">
    <property type="entry name" value="3a0106s01"/>
    <property type="match status" value="1"/>
</dbReference>
<dbReference type="Proteomes" id="UP000300142">
    <property type="component" value="Unassembled WGS sequence"/>
</dbReference>
<keyword evidence="5" id="KW-1278">Translocase</keyword>
<dbReference type="InterPro" id="IPR008995">
    <property type="entry name" value="Mo/tungstate-bd_C_term_dom"/>
</dbReference>
<gene>
    <name evidence="9" type="ORF">SR1949_25200</name>
</gene>
<dbReference type="GO" id="GO:0015419">
    <property type="term" value="F:ABC-type sulfate transporter activity"/>
    <property type="evidence" value="ECO:0007669"/>
    <property type="project" value="InterPro"/>
</dbReference>
<evidence type="ECO:0000313" key="9">
    <source>
        <dbReference type="EMBL" id="GCL37410.1"/>
    </source>
</evidence>
<dbReference type="Pfam" id="PF03459">
    <property type="entry name" value="TOBE"/>
    <property type="match status" value="1"/>
</dbReference>
<evidence type="ECO:0000256" key="1">
    <source>
        <dbReference type="ARBA" id="ARBA00004417"/>
    </source>
</evidence>
<protein>
    <recommendedName>
        <fullName evidence="7">ABC-type quaternary amine transporter</fullName>
        <ecNumber evidence="7">7.6.2.9</ecNumber>
    </recommendedName>
</protein>
<dbReference type="PROSITE" id="PS00211">
    <property type="entry name" value="ABC_TRANSPORTER_1"/>
    <property type="match status" value="1"/>
</dbReference>
<evidence type="ECO:0000256" key="4">
    <source>
        <dbReference type="ARBA" id="ARBA00022840"/>
    </source>
</evidence>
<dbReference type="CDD" id="cd03296">
    <property type="entry name" value="ABC_CysA_sulfate_importer"/>
    <property type="match status" value="1"/>
</dbReference>
<evidence type="ECO:0000259" key="8">
    <source>
        <dbReference type="PROSITE" id="PS50893"/>
    </source>
</evidence>
<dbReference type="EC" id="7.6.2.9" evidence="7"/>
<dbReference type="GO" id="GO:0043190">
    <property type="term" value="C:ATP-binding cassette (ABC) transporter complex"/>
    <property type="evidence" value="ECO:0007669"/>
    <property type="project" value="InterPro"/>
</dbReference>
<dbReference type="PANTHER" id="PTHR42781:SF4">
    <property type="entry name" value="SPERMIDINE_PUTRESCINE IMPORT ATP-BINDING PROTEIN POTA"/>
    <property type="match status" value="1"/>
</dbReference>